<evidence type="ECO:0000256" key="3">
    <source>
        <dbReference type="PIRSR" id="PIRSR601559-50"/>
    </source>
</evidence>
<keyword evidence="7" id="KW-1185">Reference proteome</keyword>
<evidence type="ECO:0000256" key="5">
    <source>
        <dbReference type="PROSITE-ProRule" id="PRU00679"/>
    </source>
</evidence>
<dbReference type="PROSITE" id="PS51347">
    <property type="entry name" value="PHOSPHOTRIESTERASE_2"/>
    <property type="match status" value="1"/>
</dbReference>
<evidence type="ECO:0000313" key="6">
    <source>
        <dbReference type="EMBL" id="RKR15383.1"/>
    </source>
</evidence>
<feature type="binding site" evidence="4">
    <location>
        <position position="236"/>
    </location>
    <ligand>
        <name>Zn(2+)</name>
        <dbReference type="ChEBI" id="CHEBI:29105"/>
        <label>2</label>
    </ligand>
</feature>
<comment type="caution">
    <text evidence="6">The sequence shown here is derived from an EMBL/GenBank/DDBJ whole genome shotgun (WGS) entry which is preliminary data.</text>
</comment>
<dbReference type="EMBL" id="RBIQ01000007">
    <property type="protein sequence ID" value="RKR15383.1"/>
    <property type="molecule type" value="Genomic_DNA"/>
</dbReference>
<feature type="binding site" evidence="4">
    <location>
        <position position="58"/>
    </location>
    <ligand>
        <name>Zn(2+)</name>
        <dbReference type="ChEBI" id="CHEBI:29105"/>
        <label>1</label>
    </ligand>
</feature>
<dbReference type="GO" id="GO:0016787">
    <property type="term" value="F:hydrolase activity"/>
    <property type="evidence" value="ECO:0007669"/>
    <property type="project" value="UniProtKB-KW"/>
</dbReference>
<feature type="binding site" evidence="4">
    <location>
        <position position="56"/>
    </location>
    <ligand>
        <name>Zn(2+)</name>
        <dbReference type="ChEBI" id="CHEBI:29105"/>
        <label>1</label>
    </ligand>
</feature>
<name>A0A495EFR8_9FLAO</name>
<comment type="cofactor">
    <cofactor evidence="4">
        <name>a divalent metal cation</name>
        <dbReference type="ChEBI" id="CHEBI:60240"/>
    </cofactor>
    <text evidence="4">Binds 2 divalent metal cations per subunit.</text>
</comment>
<dbReference type="InterPro" id="IPR032466">
    <property type="entry name" value="Metal_Hydrolase"/>
</dbReference>
<dbReference type="Proteomes" id="UP000269412">
    <property type="component" value="Unassembled WGS sequence"/>
</dbReference>
<feature type="binding site" evidence="4">
    <location>
        <position position="208"/>
    </location>
    <ligand>
        <name>Zn(2+)</name>
        <dbReference type="ChEBI" id="CHEBI:29105"/>
        <label>2</label>
    </ligand>
</feature>
<accession>A0A495EFR8</accession>
<dbReference type="Gene3D" id="3.20.20.140">
    <property type="entry name" value="Metal-dependent hydrolases"/>
    <property type="match status" value="1"/>
</dbReference>
<gene>
    <name evidence="6" type="ORF">CLV91_1468</name>
</gene>
<sequence>MAYLIELKASIIMKLKYLALFFIVLGYGCSLKTQQPLIQDVKGVHPVDTNQIWLSHEHILVDFIGADSIQPQSWNHDTIINKVIPYFEELKEFRVKYFVDATPNFLGRDVLLLEKIANKTGIRIITNTGLYGARNNKYIPKYIHEITAKNLAEKWINEYENGIDKTSIKPGFIKIGVDNTNPLDTIQQKLVKAAALTHLKTGLTIASHTGEGKGLWPQLKIIKEMGVSPESFIWVHAYQENNNENYLKAAEMGCWISLDGLGWELEKHIEKILFAKRNGILDKILISHDSGWYDPQKENQTIKPYTNIFKELYPKLKSNGFTDDEFKLLMSVNPSKAFAIGVRKLPLDKNVK</sequence>
<evidence type="ECO:0000256" key="4">
    <source>
        <dbReference type="PIRSR" id="PIRSR601559-51"/>
    </source>
</evidence>
<organism evidence="6 7">
    <name type="scientific">Maribacter vaceletii</name>
    <dbReference type="NCBI Taxonomy" id="1206816"/>
    <lineage>
        <taxon>Bacteria</taxon>
        <taxon>Pseudomonadati</taxon>
        <taxon>Bacteroidota</taxon>
        <taxon>Flavobacteriia</taxon>
        <taxon>Flavobacteriales</taxon>
        <taxon>Flavobacteriaceae</taxon>
        <taxon>Maribacter</taxon>
    </lineage>
</organism>
<keyword evidence="2" id="KW-0378">Hydrolase</keyword>
<dbReference type="AlphaFoldDB" id="A0A495EFR8"/>
<evidence type="ECO:0000256" key="2">
    <source>
        <dbReference type="ARBA" id="ARBA00022801"/>
    </source>
</evidence>
<feature type="binding site" description="via carbamate group" evidence="4">
    <location>
        <position position="174"/>
    </location>
    <ligand>
        <name>Zn(2+)</name>
        <dbReference type="ChEBI" id="CHEBI:29105"/>
        <label>1</label>
    </ligand>
</feature>
<dbReference type="InterPro" id="IPR001559">
    <property type="entry name" value="Phosphotriesterase"/>
</dbReference>
<keyword evidence="1 4" id="KW-0479">Metal-binding</keyword>
<feature type="binding site" description="via carbamate group" evidence="4">
    <location>
        <position position="174"/>
    </location>
    <ligand>
        <name>Zn(2+)</name>
        <dbReference type="ChEBI" id="CHEBI:29105"/>
        <label>2</label>
    </ligand>
</feature>
<evidence type="ECO:0000256" key="1">
    <source>
        <dbReference type="ARBA" id="ARBA00022723"/>
    </source>
</evidence>
<comment type="similarity">
    <text evidence="5">Belongs to the metallo-dependent hydrolases superfamily. Phosphotriesterase family.</text>
</comment>
<dbReference type="PANTHER" id="PTHR10819:SF3">
    <property type="entry name" value="PHOSPHOTRIESTERASE-RELATED PROTEIN"/>
    <property type="match status" value="1"/>
</dbReference>
<proteinExistence type="inferred from homology"/>
<dbReference type="PANTHER" id="PTHR10819">
    <property type="entry name" value="PHOSPHOTRIESTERASE-RELATED"/>
    <property type="match status" value="1"/>
</dbReference>
<dbReference type="Pfam" id="PF02126">
    <property type="entry name" value="PTE"/>
    <property type="match status" value="1"/>
</dbReference>
<evidence type="ECO:0000313" key="7">
    <source>
        <dbReference type="Proteomes" id="UP000269412"/>
    </source>
</evidence>
<reference evidence="6 7" key="1">
    <citation type="submission" date="2018-10" db="EMBL/GenBank/DDBJ databases">
        <title>Genomic Encyclopedia of Archaeal and Bacterial Type Strains, Phase II (KMG-II): from individual species to whole genera.</title>
        <authorList>
            <person name="Goeker M."/>
        </authorList>
    </citation>
    <scope>NUCLEOTIDE SEQUENCE [LARGE SCALE GENOMIC DNA]</scope>
    <source>
        <strain evidence="6 7">DSM 25230</strain>
    </source>
</reference>
<dbReference type="SUPFAM" id="SSF51556">
    <property type="entry name" value="Metallo-dependent hydrolases"/>
    <property type="match status" value="1"/>
</dbReference>
<dbReference type="GO" id="GO:0008270">
    <property type="term" value="F:zinc ion binding"/>
    <property type="evidence" value="ECO:0007669"/>
    <property type="project" value="InterPro"/>
</dbReference>
<feature type="binding site" evidence="4">
    <location>
        <position position="289"/>
    </location>
    <ligand>
        <name>Zn(2+)</name>
        <dbReference type="ChEBI" id="CHEBI:29105"/>
        <label>1</label>
    </ligand>
</feature>
<feature type="modified residue" description="N6-carboxylysine" evidence="3 5">
    <location>
        <position position="174"/>
    </location>
</feature>
<protein>
    <submittedName>
        <fullName evidence="6">Phosphotriesterase-related protein</fullName>
    </submittedName>
</protein>